<dbReference type="RefSeq" id="WP_262428363.1">
    <property type="nucleotide sequence ID" value="NZ_JACRTG010000004.1"/>
</dbReference>
<keyword evidence="3" id="KW-1185">Reference proteome</keyword>
<dbReference type="EMBL" id="JACRTG010000004">
    <property type="protein sequence ID" value="MBC8586893.1"/>
    <property type="molecule type" value="Genomic_DNA"/>
</dbReference>
<dbReference type="Proteomes" id="UP000601171">
    <property type="component" value="Unassembled WGS sequence"/>
</dbReference>
<protein>
    <submittedName>
        <fullName evidence="2">Uncharacterized protein</fullName>
    </submittedName>
</protein>
<reference evidence="2" key="1">
    <citation type="submission" date="2020-08" db="EMBL/GenBank/DDBJ databases">
        <title>Genome public.</title>
        <authorList>
            <person name="Liu C."/>
            <person name="Sun Q."/>
        </authorList>
    </citation>
    <scope>NUCLEOTIDE SEQUENCE</scope>
    <source>
        <strain evidence="2">BX21</strain>
    </source>
</reference>
<organism evidence="2 3">
    <name type="scientific">Paratissierella segnis</name>
    <dbReference type="NCBI Taxonomy" id="2763679"/>
    <lineage>
        <taxon>Bacteria</taxon>
        <taxon>Bacillati</taxon>
        <taxon>Bacillota</taxon>
        <taxon>Tissierellia</taxon>
        <taxon>Tissierellales</taxon>
        <taxon>Tissierellaceae</taxon>
        <taxon>Paratissierella</taxon>
    </lineage>
</organism>
<evidence type="ECO:0000313" key="3">
    <source>
        <dbReference type="Proteomes" id="UP000601171"/>
    </source>
</evidence>
<keyword evidence="1" id="KW-0812">Transmembrane</keyword>
<evidence type="ECO:0000313" key="2">
    <source>
        <dbReference type="EMBL" id="MBC8586893.1"/>
    </source>
</evidence>
<keyword evidence="1" id="KW-0472">Membrane</keyword>
<proteinExistence type="predicted"/>
<dbReference type="AlphaFoldDB" id="A0A926ENR5"/>
<name>A0A926ENR5_9FIRM</name>
<accession>A0A926ENR5</accession>
<sequence>MKKEFKRHLIFLVCLCFILVSLFSLIYIAEEADHDCTGEFCPICACIHIVKQTLKQLSSGIVASFAIISSLIVALAALIAALPILPCSTPINQKIRMNN</sequence>
<feature type="transmembrane region" description="Helical" evidence="1">
    <location>
        <begin position="61"/>
        <end position="87"/>
    </location>
</feature>
<evidence type="ECO:0000256" key="1">
    <source>
        <dbReference type="SAM" id="Phobius"/>
    </source>
</evidence>
<gene>
    <name evidence="2" type="ORF">H8707_01385</name>
</gene>
<feature type="transmembrane region" description="Helical" evidence="1">
    <location>
        <begin position="9"/>
        <end position="29"/>
    </location>
</feature>
<keyword evidence="1" id="KW-1133">Transmembrane helix</keyword>
<comment type="caution">
    <text evidence="2">The sequence shown here is derived from an EMBL/GenBank/DDBJ whole genome shotgun (WGS) entry which is preliminary data.</text>
</comment>